<evidence type="ECO:0000313" key="4">
    <source>
        <dbReference type="EMBL" id="QJA61556.1"/>
    </source>
</evidence>
<reference evidence="5" key="1">
    <citation type="submission" date="2020-03" db="EMBL/GenBank/DDBJ databases">
        <title>The deep terrestrial virosphere.</title>
        <authorList>
            <person name="Holmfeldt K."/>
            <person name="Nilsson E."/>
            <person name="Simone D."/>
            <person name="Lopez-Fernandez M."/>
            <person name="Wu X."/>
            <person name="de Brujin I."/>
            <person name="Lundin D."/>
            <person name="Andersson A."/>
            <person name="Bertilsson S."/>
            <person name="Dopson M."/>
        </authorList>
    </citation>
    <scope>NUCLEOTIDE SEQUENCE</scope>
    <source>
        <strain evidence="5">MM415A00437</strain>
        <strain evidence="4">MM415B00921</strain>
    </source>
</reference>
<evidence type="ECO:0000256" key="2">
    <source>
        <dbReference type="ARBA" id="ARBA00022679"/>
    </source>
</evidence>
<dbReference type="SUPFAM" id="SSF53335">
    <property type="entry name" value="S-adenosyl-L-methionine-dependent methyltransferases"/>
    <property type="match status" value="1"/>
</dbReference>
<gene>
    <name evidence="5" type="ORF">MM415A00437_0009</name>
    <name evidence="4" type="ORF">MM415B00921_0009</name>
</gene>
<dbReference type="EMBL" id="MT141445">
    <property type="protein sequence ID" value="QJA61556.1"/>
    <property type="molecule type" value="Genomic_DNA"/>
</dbReference>
<name>A0A6M3KJZ0_9ZZZZ</name>
<dbReference type="PANTHER" id="PTHR46098:SF1">
    <property type="entry name" value="TRNA (CYTOSINE(38)-C(5))-METHYLTRANSFERASE"/>
    <property type="match status" value="1"/>
</dbReference>
<dbReference type="InterPro" id="IPR050750">
    <property type="entry name" value="C5-MTase"/>
</dbReference>
<evidence type="ECO:0000313" key="5">
    <source>
        <dbReference type="EMBL" id="QJA82162.1"/>
    </source>
</evidence>
<protein>
    <submittedName>
        <fullName evidence="5">Putative methyltransferase</fullName>
    </submittedName>
</protein>
<dbReference type="GO" id="GO:0032259">
    <property type="term" value="P:methylation"/>
    <property type="evidence" value="ECO:0007669"/>
    <property type="project" value="UniProtKB-KW"/>
</dbReference>
<dbReference type="InterPro" id="IPR029063">
    <property type="entry name" value="SAM-dependent_MTases_sf"/>
</dbReference>
<dbReference type="Pfam" id="PF00145">
    <property type="entry name" value="DNA_methylase"/>
    <property type="match status" value="1"/>
</dbReference>
<keyword evidence="3" id="KW-0949">S-adenosyl-L-methionine</keyword>
<dbReference type="PROSITE" id="PS51679">
    <property type="entry name" value="SAM_MT_C5"/>
    <property type="match status" value="1"/>
</dbReference>
<dbReference type="PRINTS" id="PR00105">
    <property type="entry name" value="C5METTRFRASE"/>
</dbReference>
<dbReference type="Gene3D" id="3.40.50.150">
    <property type="entry name" value="Vaccinia Virus protein VP39"/>
    <property type="match status" value="1"/>
</dbReference>
<dbReference type="InterPro" id="IPR001525">
    <property type="entry name" value="C5_MeTfrase"/>
</dbReference>
<sequence>MTFYDCFFGIGGARIGFERAGHKCVGGCEKGKWQRIIYERHFGEEKTQGDITKVEGNELPDFDFLTAGLPCQPFSTANTTGERGFIREDAKLLFDVLRLVEYKRPAFFVFENVSGLLSDSEGRSFATWLVQISKMGYDAEWAYLYGASFGLKCGHEHIFLIGWDNKRISPEKILPEWDTTPVYSFAVQKAAWQTIPRITSKTSRLGFDNNAIVLDRRGFRQLTPGEIEQIVGLPKGWTSGIPETARLKSLGNLWPPVMAEFIGNYCLPKGGVDGDSKRG</sequence>
<dbReference type="PANTHER" id="PTHR46098">
    <property type="entry name" value="TRNA (CYTOSINE(38)-C(5))-METHYLTRANSFERASE"/>
    <property type="match status" value="1"/>
</dbReference>
<dbReference type="EMBL" id="MT142481">
    <property type="protein sequence ID" value="QJA82162.1"/>
    <property type="molecule type" value="Genomic_DNA"/>
</dbReference>
<organism evidence="5">
    <name type="scientific">viral metagenome</name>
    <dbReference type="NCBI Taxonomy" id="1070528"/>
    <lineage>
        <taxon>unclassified sequences</taxon>
        <taxon>metagenomes</taxon>
        <taxon>organismal metagenomes</taxon>
    </lineage>
</organism>
<dbReference type="InterPro" id="IPR018117">
    <property type="entry name" value="C5_DNA_meth_AS"/>
</dbReference>
<keyword evidence="2 5" id="KW-0808">Transferase</keyword>
<evidence type="ECO:0000256" key="1">
    <source>
        <dbReference type="ARBA" id="ARBA00022603"/>
    </source>
</evidence>
<keyword evidence="1 5" id="KW-0489">Methyltransferase</keyword>
<evidence type="ECO:0000256" key="3">
    <source>
        <dbReference type="ARBA" id="ARBA00022691"/>
    </source>
</evidence>
<proteinExistence type="predicted"/>
<dbReference type="NCBIfam" id="TIGR00675">
    <property type="entry name" value="dcm"/>
    <property type="match status" value="1"/>
</dbReference>
<dbReference type="PROSITE" id="PS00094">
    <property type="entry name" value="C5_MTASE_1"/>
    <property type="match status" value="1"/>
</dbReference>
<dbReference type="GO" id="GO:0008168">
    <property type="term" value="F:methyltransferase activity"/>
    <property type="evidence" value="ECO:0007669"/>
    <property type="project" value="UniProtKB-KW"/>
</dbReference>
<accession>A0A6M3KJZ0</accession>
<dbReference type="AlphaFoldDB" id="A0A6M3KJZ0"/>